<proteinExistence type="inferred from homology"/>
<keyword evidence="3" id="KW-0963">Cytoplasm</keyword>
<dbReference type="Gene3D" id="3.40.50.720">
    <property type="entry name" value="NAD(P)-binding Rossmann-like Domain"/>
    <property type="match status" value="1"/>
</dbReference>
<evidence type="ECO:0000259" key="6">
    <source>
        <dbReference type="SMART" id="SM00822"/>
    </source>
</evidence>
<dbReference type="Proteomes" id="UP000032430">
    <property type="component" value="Chromosome I"/>
</dbReference>
<dbReference type="InterPro" id="IPR057326">
    <property type="entry name" value="KR_dom"/>
</dbReference>
<sequence>MSVIICSNLLITDGVGVFIITGGGSGIGKALALTLAKQGKAVLIVGRREQALQETASVSSLIKYLCADVSTNEGLQSIKAYVDNVPQLSGLVNNAGTLGPIVPIQEMKHEEWHHTLRTNVDAPFFLSQLLYDKLSNGRVLNIGSQAAYFAIKGWSAYCASKATLAMLSQCWQLESQSVAFASVKPGIIDTDMQTIARTGVNMDPEHTRFYRRLKENSRLIAPETVAEFLAWLLLGVDRGTYVSQEWDIYDTGHHSNWLRPPHQVLHWDF</sequence>
<organism evidence="7 8">
    <name type="scientific">Legionella fallonii LLAP-10</name>
    <dbReference type="NCBI Taxonomy" id="1212491"/>
    <lineage>
        <taxon>Bacteria</taxon>
        <taxon>Pseudomonadati</taxon>
        <taxon>Pseudomonadota</taxon>
        <taxon>Gammaproteobacteria</taxon>
        <taxon>Legionellales</taxon>
        <taxon>Legionellaceae</taxon>
        <taxon>Legionella</taxon>
    </lineage>
</organism>
<dbReference type="SUPFAM" id="SSF51735">
    <property type="entry name" value="NAD(P)-binding Rossmann-fold domains"/>
    <property type="match status" value="1"/>
</dbReference>
<evidence type="ECO:0000256" key="5">
    <source>
        <dbReference type="ARBA" id="ARBA00023002"/>
    </source>
</evidence>
<comment type="similarity">
    <text evidence="2">Belongs to the short-chain dehydrogenases/reductases (SDR) family.</text>
</comment>
<dbReference type="Pfam" id="PF00106">
    <property type="entry name" value="adh_short"/>
    <property type="match status" value="1"/>
</dbReference>
<dbReference type="KEGG" id="lfa:LFA_0572"/>
<dbReference type="GO" id="GO:0006729">
    <property type="term" value="P:tetrahydrobiopterin biosynthetic process"/>
    <property type="evidence" value="ECO:0007669"/>
    <property type="project" value="TreeGrafter"/>
</dbReference>
<protein>
    <submittedName>
        <fullName evidence="7">Sepiapterin reductase</fullName>
    </submittedName>
</protein>
<dbReference type="PRINTS" id="PR00081">
    <property type="entry name" value="GDHRDH"/>
</dbReference>
<dbReference type="STRING" id="1212491.LFA_0572"/>
<keyword evidence="8" id="KW-1185">Reference proteome</keyword>
<gene>
    <name evidence="7" type="primary">yueD</name>
    <name evidence="7" type="ORF">LFA_0572</name>
</gene>
<dbReference type="PANTHER" id="PTHR44085:SF2">
    <property type="entry name" value="SEPIAPTERIN REDUCTASE"/>
    <property type="match status" value="1"/>
</dbReference>
<keyword evidence="5" id="KW-0560">Oxidoreductase</keyword>
<dbReference type="GO" id="GO:0005737">
    <property type="term" value="C:cytoplasm"/>
    <property type="evidence" value="ECO:0007669"/>
    <property type="project" value="UniProtKB-SubCell"/>
</dbReference>
<evidence type="ECO:0000256" key="4">
    <source>
        <dbReference type="ARBA" id="ARBA00022857"/>
    </source>
</evidence>
<dbReference type="InterPro" id="IPR051721">
    <property type="entry name" value="Biopterin_syn/organic_redct"/>
</dbReference>
<reference evidence="8" key="1">
    <citation type="submission" date="2014-09" db="EMBL/GenBank/DDBJ databases">
        <authorList>
            <person name="Gomez-Valero L."/>
        </authorList>
    </citation>
    <scope>NUCLEOTIDE SEQUENCE [LARGE SCALE GENOMIC DNA]</scope>
    <source>
        <strain evidence="8">ATCC700992</strain>
    </source>
</reference>
<dbReference type="EMBL" id="LN614827">
    <property type="protein sequence ID" value="CEG56026.1"/>
    <property type="molecule type" value="Genomic_DNA"/>
</dbReference>
<dbReference type="PANTHER" id="PTHR44085">
    <property type="entry name" value="SEPIAPTERIN REDUCTASE"/>
    <property type="match status" value="1"/>
</dbReference>
<evidence type="ECO:0000256" key="3">
    <source>
        <dbReference type="ARBA" id="ARBA00022490"/>
    </source>
</evidence>
<dbReference type="SMART" id="SM00822">
    <property type="entry name" value="PKS_KR"/>
    <property type="match status" value="1"/>
</dbReference>
<dbReference type="GO" id="GO:0004757">
    <property type="term" value="F:sepiapterin reductase (NADP+) activity"/>
    <property type="evidence" value="ECO:0007669"/>
    <property type="project" value="TreeGrafter"/>
</dbReference>
<dbReference type="RefSeq" id="WP_407927627.1">
    <property type="nucleotide sequence ID" value="NZ_LN614827.1"/>
</dbReference>
<keyword evidence="4" id="KW-0521">NADP</keyword>
<accession>A0A098G217</accession>
<dbReference type="HOGENOM" id="CLU_010194_2_11_6"/>
<evidence type="ECO:0000313" key="8">
    <source>
        <dbReference type="Proteomes" id="UP000032430"/>
    </source>
</evidence>
<evidence type="ECO:0000256" key="1">
    <source>
        <dbReference type="ARBA" id="ARBA00004496"/>
    </source>
</evidence>
<comment type="subcellular location">
    <subcellularLocation>
        <location evidence="1">Cytoplasm</location>
    </subcellularLocation>
</comment>
<evidence type="ECO:0000313" key="7">
    <source>
        <dbReference type="EMBL" id="CEG56026.1"/>
    </source>
</evidence>
<feature type="domain" description="Ketoreductase" evidence="6">
    <location>
        <begin position="16"/>
        <end position="190"/>
    </location>
</feature>
<dbReference type="InterPro" id="IPR036291">
    <property type="entry name" value="NAD(P)-bd_dom_sf"/>
</dbReference>
<evidence type="ECO:0000256" key="2">
    <source>
        <dbReference type="ARBA" id="ARBA00006484"/>
    </source>
</evidence>
<dbReference type="InterPro" id="IPR002347">
    <property type="entry name" value="SDR_fam"/>
</dbReference>
<dbReference type="AlphaFoldDB" id="A0A098G217"/>
<name>A0A098G217_9GAMM</name>